<evidence type="ECO:0000313" key="3">
    <source>
        <dbReference type="Proteomes" id="UP000662111"/>
    </source>
</evidence>
<dbReference type="InterPro" id="IPR025324">
    <property type="entry name" value="DUF4230"/>
</dbReference>
<keyword evidence="3" id="KW-1185">Reference proteome</keyword>
<dbReference type="RefSeq" id="WP_022922991.1">
    <property type="nucleotide sequence ID" value="NZ_BMLB01000001.1"/>
</dbReference>
<dbReference type="Proteomes" id="UP000662111">
    <property type="component" value="Unassembled WGS sequence"/>
</dbReference>
<reference evidence="3" key="1">
    <citation type="journal article" date="2019" name="Int. J. Syst. Evol. Microbiol.">
        <title>The Global Catalogue of Microorganisms (GCM) 10K type strain sequencing project: providing services to taxonomists for standard genome sequencing and annotation.</title>
        <authorList>
            <consortium name="The Broad Institute Genomics Platform"/>
            <consortium name="The Broad Institute Genome Sequencing Center for Infectious Disease"/>
            <person name="Wu L."/>
            <person name="Ma J."/>
        </authorList>
    </citation>
    <scope>NUCLEOTIDE SEQUENCE [LARGE SCALE GENOMIC DNA]</scope>
    <source>
        <strain evidence="3">CGMCC 1.5362</strain>
    </source>
</reference>
<dbReference type="EMBL" id="BMLB01000001">
    <property type="protein sequence ID" value="GGK60904.1"/>
    <property type="molecule type" value="Genomic_DNA"/>
</dbReference>
<evidence type="ECO:0000256" key="1">
    <source>
        <dbReference type="SAM" id="Phobius"/>
    </source>
</evidence>
<sequence length="231" mass="24901">MSDEAVPPPSRERGPSRVLSTAFGCFGVVVVATALVVGVFVAAAVAFTGWPPKFNPFAEETVDRTGPSVLRSLTEISEFHAATGHYETVVDIEKDVRFVPGWVSGERVLYVGKGEVDAVVDFSELDERRVELSEDGTSVAVTLPQPTVDEPALDVEGSYVAHRDEGLVDRFRGSELEREAQLRAIEQMTAAATEGTTLVDLAKENTTAMLRGLFGSLGYTDVTVTYDDDPS</sequence>
<protein>
    <recommendedName>
        <fullName evidence="4">DUF4230 domain-containing protein</fullName>
    </recommendedName>
</protein>
<proteinExistence type="predicted"/>
<keyword evidence="1" id="KW-1133">Transmembrane helix</keyword>
<organism evidence="2 3">
    <name type="scientific">Ornithinimicrobium pekingense</name>
    <dbReference type="NCBI Taxonomy" id="384677"/>
    <lineage>
        <taxon>Bacteria</taxon>
        <taxon>Bacillati</taxon>
        <taxon>Actinomycetota</taxon>
        <taxon>Actinomycetes</taxon>
        <taxon>Micrococcales</taxon>
        <taxon>Ornithinimicrobiaceae</taxon>
        <taxon>Ornithinimicrobium</taxon>
    </lineage>
</organism>
<gene>
    <name evidence="2" type="ORF">GCM10011509_06460</name>
</gene>
<evidence type="ECO:0000313" key="2">
    <source>
        <dbReference type="EMBL" id="GGK60904.1"/>
    </source>
</evidence>
<feature type="transmembrane region" description="Helical" evidence="1">
    <location>
        <begin position="20"/>
        <end position="47"/>
    </location>
</feature>
<dbReference type="Pfam" id="PF14014">
    <property type="entry name" value="DUF4230"/>
    <property type="match status" value="1"/>
</dbReference>
<keyword evidence="1" id="KW-0472">Membrane</keyword>
<comment type="caution">
    <text evidence="2">The sequence shown here is derived from an EMBL/GenBank/DDBJ whole genome shotgun (WGS) entry which is preliminary data.</text>
</comment>
<name>A0ABQ2F5D3_9MICO</name>
<evidence type="ECO:0008006" key="4">
    <source>
        <dbReference type="Google" id="ProtNLM"/>
    </source>
</evidence>
<keyword evidence="1" id="KW-0812">Transmembrane</keyword>
<accession>A0ABQ2F5D3</accession>